<dbReference type="AlphaFoldDB" id="F1YLV5"/>
<keyword evidence="2 5" id="KW-0378">Hydrolase</keyword>
<evidence type="ECO:0000313" key="6">
    <source>
        <dbReference type="Proteomes" id="UP000035065"/>
    </source>
</evidence>
<dbReference type="GO" id="GO:0016787">
    <property type="term" value="F:hydrolase activity"/>
    <property type="evidence" value="ECO:0007669"/>
    <property type="project" value="UniProtKB-KW"/>
</dbReference>
<evidence type="ECO:0000256" key="3">
    <source>
        <dbReference type="ARBA" id="ARBA00022840"/>
    </source>
</evidence>
<keyword evidence="1" id="KW-0547">Nucleotide-binding</keyword>
<protein>
    <submittedName>
        <fullName evidence="5">Allophanate hydrolase subunit 1</fullName>
    </submittedName>
</protein>
<dbReference type="OrthoDB" id="9778567at2"/>
<dbReference type="GO" id="GO:0005524">
    <property type="term" value="F:ATP binding"/>
    <property type="evidence" value="ECO:0007669"/>
    <property type="project" value="UniProtKB-KW"/>
</dbReference>
<reference evidence="5 6" key="1">
    <citation type="journal article" date="2011" name="J. Bacteriol.">
        <title>Draft Genome Sequence of Gordonia neofelifaecis NRRL B-59395, a Cholesterol-Degrading Actinomycete.</title>
        <authorList>
            <person name="Ge F."/>
            <person name="Li W."/>
            <person name="Chen G."/>
            <person name="Liu Y."/>
            <person name="Zhang G."/>
            <person name="Yong B."/>
            <person name="Wang Q."/>
            <person name="Wang N."/>
            <person name="Huang Z."/>
            <person name="Li W."/>
            <person name="Wang J."/>
            <person name="Wu C."/>
            <person name="Xie Q."/>
            <person name="Liu G."/>
        </authorList>
    </citation>
    <scope>NUCLEOTIDE SEQUENCE [LARGE SCALE GENOMIC DNA]</scope>
    <source>
        <strain evidence="5 6">NRRL B-59395</strain>
    </source>
</reference>
<dbReference type="PANTHER" id="PTHR34698">
    <property type="entry name" value="5-OXOPROLINASE SUBUNIT B"/>
    <property type="match status" value="1"/>
</dbReference>
<evidence type="ECO:0000313" key="5">
    <source>
        <dbReference type="EMBL" id="EGD54206.1"/>
    </source>
</evidence>
<name>F1YLV5_9ACTN</name>
<sequence length="233" mass="24620">MRELRAGSDAVLLDFSTGRAPEAEAAHVAKALRSALHDGALASCDVVLSAHTILVEALPGAGLDELSVLRVVHRARHSFTEARRSNGLPATADLEIPVVYDGADLAEAAQLAEITETQLAATHSAVLWTVQFMGFAPGFGYLVPAAGTSPEHVRTLARITRRTESRPVVPAGSVAVAAGYSAVYPRSSPGGWFLLGTTDVAMWDSAAEPPSRLTAGMTVRFRAAQRPPTEEER</sequence>
<gene>
    <name evidence="5" type="ORF">SCNU_14496</name>
</gene>
<dbReference type="PANTHER" id="PTHR34698:SF2">
    <property type="entry name" value="5-OXOPROLINASE SUBUNIT B"/>
    <property type="match status" value="1"/>
</dbReference>
<dbReference type="Proteomes" id="UP000035065">
    <property type="component" value="Unassembled WGS sequence"/>
</dbReference>
<dbReference type="InterPro" id="IPR003833">
    <property type="entry name" value="CT_C_D"/>
</dbReference>
<dbReference type="STRING" id="644548.SCNU_14496"/>
<keyword evidence="3" id="KW-0067">ATP-binding</keyword>
<accession>F1YLV5</accession>
<keyword evidence="6" id="KW-1185">Reference proteome</keyword>
<dbReference type="InterPro" id="IPR029000">
    <property type="entry name" value="Cyclophilin-like_dom_sf"/>
</dbReference>
<proteinExistence type="predicted"/>
<evidence type="ECO:0000256" key="1">
    <source>
        <dbReference type="ARBA" id="ARBA00022741"/>
    </source>
</evidence>
<dbReference type="SMART" id="SM00796">
    <property type="entry name" value="AHS1"/>
    <property type="match status" value="1"/>
</dbReference>
<feature type="domain" description="Carboxyltransferase" evidence="4">
    <location>
        <begin position="1"/>
        <end position="213"/>
    </location>
</feature>
<dbReference type="Gene3D" id="2.40.100.10">
    <property type="entry name" value="Cyclophilin-like"/>
    <property type="match status" value="1"/>
</dbReference>
<evidence type="ECO:0000256" key="2">
    <source>
        <dbReference type="ARBA" id="ARBA00022801"/>
    </source>
</evidence>
<dbReference type="RefSeq" id="WP_009680097.1">
    <property type="nucleotide sequence ID" value="NZ_AEUD01000013.1"/>
</dbReference>
<dbReference type="SUPFAM" id="SSF50891">
    <property type="entry name" value="Cyclophilin-like"/>
    <property type="match status" value="1"/>
</dbReference>
<dbReference type="eggNOG" id="COG2049">
    <property type="taxonomic scope" value="Bacteria"/>
</dbReference>
<evidence type="ECO:0000259" key="4">
    <source>
        <dbReference type="SMART" id="SM00796"/>
    </source>
</evidence>
<comment type="caution">
    <text evidence="5">The sequence shown here is derived from an EMBL/GenBank/DDBJ whole genome shotgun (WGS) entry which is preliminary data.</text>
</comment>
<dbReference type="Pfam" id="PF02682">
    <property type="entry name" value="CT_C_D"/>
    <property type="match status" value="1"/>
</dbReference>
<dbReference type="EMBL" id="AEUD01000013">
    <property type="protein sequence ID" value="EGD54206.1"/>
    <property type="molecule type" value="Genomic_DNA"/>
</dbReference>
<dbReference type="InterPro" id="IPR010016">
    <property type="entry name" value="PxpB"/>
</dbReference>
<organism evidence="5 6">
    <name type="scientific">Gordonia neofelifaecis NRRL B-59395</name>
    <dbReference type="NCBI Taxonomy" id="644548"/>
    <lineage>
        <taxon>Bacteria</taxon>
        <taxon>Bacillati</taxon>
        <taxon>Actinomycetota</taxon>
        <taxon>Actinomycetes</taxon>
        <taxon>Mycobacteriales</taxon>
        <taxon>Gordoniaceae</taxon>
        <taxon>Gordonia</taxon>
    </lineage>
</organism>